<evidence type="ECO:0000313" key="2">
    <source>
        <dbReference type="EMBL" id="PIR88217.1"/>
    </source>
</evidence>
<reference evidence="3" key="1">
    <citation type="submission" date="2017-09" db="EMBL/GenBank/DDBJ databases">
        <title>Depth-based differentiation of microbial function through sediment-hosted aquifers and enrichment of novel symbionts in the deep terrestrial subsurface.</title>
        <authorList>
            <person name="Probst A.J."/>
            <person name="Ladd B."/>
            <person name="Jarett J.K."/>
            <person name="Geller-Mcgrath D.E."/>
            <person name="Sieber C.M.K."/>
            <person name="Emerson J.B."/>
            <person name="Anantharaman K."/>
            <person name="Thomas B.C."/>
            <person name="Malmstrom R."/>
            <person name="Stieglmeier M."/>
            <person name="Klingl A."/>
            <person name="Woyke T."/>
            <person name="Ryan C.M."/>
            <person name="Banfield J.F."/>
        </authorList>
    </citation>
    <scope>NUCLEOTIDE SEQUENCE [LARGE SCALE GENOMIC DNA]</scope>
</reference>
<protein>
    <submittedName>
        <fullName evidence="2">Uncharacterized protein</fullName>
    </submittedName>
</protein>
<evidence type="ECO:0000256" key="1">
    <source>
        <dbReference type="SAM" id="MobiDB-lite"/>
    </source>
</evidence>
<proteinExistence type="predicted"/>
<gene>
    <name evidence="2" type="ORF">COU10_00290</name>
</gene>
<dbReference type="AlphaFoldDB" id="A0A2H0UP70"/>
<dbReference type="Proteomes" id="UP000230903">
    <property type="component" value="Unassembled WGS sequence"/>
</dbReference>
<evidence type="ECO:0000313" key="3">
    <source>
        <dbReference type="Proteomes" id="UP000230903"/>
    </source>
</evidence>
<comment type="caution">
    <text evidence="2">The sequence shown here is derived from an EMBL/GenBank/DDBJ whole genome shotgun (WGS) entry which is preliminary data.</text>
</comment>
<accession>A0A2H0UP70</accession>
<feature type="region of interest" description="Disordered" evidence="1">
    <location>
        <begin position="1"/>
        <end position="20"/>
    </location>
</feature>
<sequence>MVQYPAPWGGKGEQSEFPSIPLGPAMRNLYPDNTRTKYKLRSIPRFPACHDKDKIAKILSLVNLFKKSVAAT</sequence>
<dbReference type="EMBL" id="PFBC01000006">
    <property type="protein sequence ID" value="PIR88217.1"/>
    <property type="molecule type" value="Genomic_DNA"/>
</dbReference>
<name>A0A2H0UP70_9BACT</name>
<organism evidence="2 3">
    <name type="scientific">Candidatus Harrisonbacteria bacterium CG10_big_fil_rev_8_21_14_0_10_45_28</name>
    <dbReference type="NCBI Taxonomy" id="1974586"/>
    <lineage>
        <taxon>Bacteria</taxon>
        <taxon>Candidatus Harrisoniibacteriota</taxon>
    </lineage>
</organism>